<evidence type="ECO:0000313" key="2">
    <source>
        <dbReference type="EMBL" id="CAQ71831.1"/>
    </source>
</evidence>
<dbReference type="HOGENOM" id="CLU_031962_0_0_4"/>
<dbReference type="eggNOG" id="COG3182">
    <property type="taxonomic scope" value="Bacteria"/>
</dbReference>
<dbReference type="Proteomes" id="UP000001692">
    <property type="component" value="Chromosome 2"/>
</dbReference>
<evidence type="ECO:0000313" key="3">
    <source>
        <dbReference type="Proteomes" id="UP000001692"/>
    </source>
</evidence>
<feature type="transmembrane region" description="Helical" evidence="1">
    <location>
        <begin position="203"/>
        <end position="227"/>
    </location>
</feature>
<organism evidence="2 3">
    <name type="scientific">Cupriavidus taiwanensis (strain DSM 17343 / BCRC 17206 / CCUG 44338 / CIP 107171 / LMG 19424 / R1)</name>
    <name type="common">Ralstonia taiwanensis (strain LMG 19424)</name>
    <dbReference type="NCBI Taxonomy" id="977880"/>
    <lineage>
        <taxon>Bacteria</taxon>
        <taxon>Pseudomonadati</taxon>
        <taxon>Pseudomonadota</taxon>
        <taxon>Betaproteobacteria</taxon>
        <taxon>Burkholderiales</taxon>
        <taxon>Burkholderiaceae</taxon>
        <taxon>Cupriavidus</taxon>
    </lineage>
</organism>
<dbReference type="Pfam" id="PF03929">
    <property type="entry name" value="PepSY_TM"/>
    <property type="match status" value="1"/>
</dbReference>
<feature type="transmembrane region" description="Helical" evidence="1">
    <location>
        <begin position="21"/>
        <end position="42"/>
    </location>
</feature>
<reference evidence="2 3" key="1">
    <citation type="journal article" date="2008" name="Genome Res.">
        <title>Genome sequence of the beta-rhizobium Cupriavidus taiwanensis and comparative genomics of rhizobia.</title>
        <authorList>
            <person name="Amadou C."/>
            <person name="Pascal G."/>
            <person name="Mangenot S."/>
            <person name="Glew M."/>
            <person name="Bontemps C."/>
            <person name="Capela D."/>
            <person name="Carrere S."/>
            <person name="Cruveiller S."/>
            <person name="Dossat C."/>
            <person name="Lajus A."/>
            <person name="Marchetti M."/>
            <person name="Poinsot V."/>
            <person name="Rouy Z."/>
            <person name="Servin B."/>
            <person name="Saad M."/>
            <person name="Schenowitz C."/>
            <person name="Barbe V."/>
            <person name="Batut J."/>
            <person name="Medigue C."/>
            <person name="Masson-Boivin C."/>
        </authorList>
    </citation>
    <scope>NUCLEOTIDE SEQUENCE [LARGE SCALE GENOMIC DNA]</scope>
    <source>
        <strain evidence="3">DSM 17343 / BCRC 17206 / CCUG 44338 / CIP 107171 / LMG 19424 / R1</strain>
    </source>
</reference>
<name>B3RAA6_CUPTR</name>
<keyword evidence="1" id="KW-0812">Transmembrane</keyword>
<dbReference type="PANTHER" id="PTHR34219">
    <property type="entry name" value="IRON-REGULATED INNER MEMBRANE PROTEIN-RELATED"/>
    <property type="match status" value="1"/>
</dbReference>
<keyword evidence="1" id="KW-0472">Membrane</keyword>
<sequence length="392" mass="42502">MQEFHHMKAPTLRFWYAIHRWTSLLCTLNLLVLCVTGLLLIFHEDIDALAGQEHHGLVSAERTLPVPAQRPPLQGMVDAARAAHPGQAPKSIAFAEDDADAVGVRVGPPGEPKLRQGTTVQFDAATGAARKPGPAGETVSGFILKLHLNLFLGLPGQFFIGFIGVLFALSLISGLVLYGPFMRKLAFGLVRFGKPVRVVQADLHNLFGVVVMVWALVVGLTGTFLSFSPLIIGLWQKTELQHLIATRPGRTPPALVPVDRALEAAHRAVPGKDPAFVFYPGTEFSTGRHYGVVLRGHTELQKRVYAIVLVDAGDGSVAAVRGMPWYLQVLLLSAPFHFGDYAGRPLQILWALLTVITAGATVTGLIFWLKRPRRSREAARAALPPQLSGDQA</sequence>
<proteinExistence type="predicted"/>
<evidence type="ECO:0008006" key="4">
    <source>
        <dbReference type="Google" id="ProtNLM"/>
    </source>
</evidence>
<keyword evidence="1" id="KW-1133">Transmembrane helix</keyword>
<evidence type="ECO:0000256" key="1">
    <source>
        <dbReference type="SAM" id="Phobius"/>
    </source>
</evidence>
<dbReference type="KEGG" id="cti:RALTA_B1230"/>
<feature type="transmembrane region" description="Helical" evidence="1">
    <location>
        <begin position="348"/>
        <end position="369"/>
    </location>
</feature>
<dbReference type="AlphaFoldDB" id="B3RAA6"/>
<accession>B3RAA6</accession>
<feature type="transmembrane region" description="Helical" evidence="1">
    <location>
        <begin position="158"/>
        <end position="182"/>
    </location>
</feature>
<keyword evidence="3" id="KW-1185">Reference proteome</keyword>
<dbReference type="EMBL" id="CU633750">
    <property type="protein sequence ID" value="CAQ71831.1"/>
    <property type="molecule type" value="Genomic_DNA"/>
</dbReference>
<dbReference type="InterPro" id="IPR005625">
    <property type="entry name" value="PepSY-ass_TM"/>
</dbReference>
<gene>
    <name evidence="2" type="ordered locus">RALTA_B1230</name>
</gene>
<protein>
    <recommendedName>
        <fullName evidence="4">PepSY domain-containing protein</fullName>
    </recommendedName>
</protein>
<dbReference type="PANTHER" id="PTHR34219:SF3">
    <property type="entry name" value="BLL7967 PROTEIN"/>
    <property type="match status" value="1"/>
</dbReference>